<evidence type="ECO:0000313" key="3">
    <source>
        <dbReference type="EMBL" id="KAK9802949.1"/>
    </source>
</evidence>
<dbReference type="AlphaFoldDB" id="A0AAW1P468"/>
<feature type="compositionally biased region" description="Low complexity" evidence="1">
    <location>
        <begin position="627"/>
        <end position="642"/>
    </location>
</feature>
<sequence length="714" mass="73607">MLDDRLAAFCESGQQRSRSAHSCLLTQRSSLHNGLPGAAVHRSFQGYSVTHRHHGSRPRCRTWAVCIQAATESQVKLRLQHQVAFGEIIKAVGESEVLGAWDPQAAPALEWGDGDVWSLVLGMEPGSYVFKCVVVREDGSLVAWQPAENRVIEVPGQAAPGVLEVEFRWDDPTVTSLVSQDDDEQEEMEDFPVEESAPPELGAAPERDEEASTVPGEGEKVGEMVSVDEADIEADRADEVRDVTPGSLQGEAEAAQAEDAAEEREQPQATSASSPQSVPSEPPWARVDYSSTALPSGGPSSSSASESVSAGGAASGEVSVGAQWTAIVLGSVAIPVVAWSEFTLKTTGCGLPPGPSGLLGAAEGVSYLVLVGLAAWSLATKLSKGKGLPPGPVGLLGAVEGLTYATLAAGLVVLGLQVKDRGFVPSALPDANCYGEVTNTRSVAAVPEQLLGLVGSASDELGNQLQQASTSTIEAVQSATESAAKMAKDMQERTAADAAKSQQYVEETYAGALDGISGADLSSVVEELQGAASALQQALLRARDSLTGMDLAPLVGQVQRAVAQVQQQASALSSGLPKALAAEAVERVSEAEKPDLAPVLSNLEKVTSQLQSTLSNLSQAASSIKETSSIVPSGSSASGTAPPSTPLADNELKQATIDASAQDAVEAVTKAGPGPETGATAAQIAGVDTQTPDVPAPPVLKSARPDNPAPDMKE</sequence>
<dbReference type="SMART" id="SM01065">
    <property type="entry name" value="CBM_2"/>
    <property type="match status" value="1"/>
</dbReference>
<dbReference type="GO" id="GO:2001070">
    <property type="term" value="F:starch binding"/>
    <property type="evidence" value="ECO:0007669"/>
    <property type="project" value="InterPro"/>
</dbReference>
<dbReference type="PANTHER" id="PTHR37231">
    <property type="entry name" value="EXPRESSED PROTEIN"/>
    <property type="match status" value="1"/>
</dbReference>
<gene>
    <name evidence="3" type="ORF">WJX72_006264</name>
</gene>
<feature type="domain" description="CBM20" evidence="2">
    <location>
        <begin position="69"/>
        <end position="171"/>
    </location>
</feature>
<dbReference type="SUPFAM" id="SSF49452">
    <property type="entry name" value="Starch-binding domain-like"/>
    <property type="match status" value="1"/>
</dbReference>
<feature type="compositionally biased region" description="Acidic residues" evidence="1">
    <location>
        <begin position="180"/>
        <end position="193"/>
    </location>
</feature>
<dbReference type="Pfam" id="PF00686">
    <property type="entry name" value="CBM_20"/>
    <property type="match status" value="1"/>
</dbReference>
<dbReference type="CDD" id="cd05467">
    <property type="entry name" value="CBM20"/>
    <property type="match status" value="1"/>
</dbReference>
<dbReference type="InterPro" id="IPR013783">
    <property type="entry name" value="Ig-like_fold"/>
</dbReference>
<keyword evidence="4" id="KW-1185">Reference proteome</keyword>
<dbReference type="PANTHER" id="PTHR37231:SF2">
    <property type="entry name" value="EXPRESSED PROTEIN"/>
    <property type="match status" value="1"/>
</dbReference>
<name>A0AAW1P468_9CHLO</name>
<proteinExistence type="predicted"/>
<feature type="region of interest" description="Disordered" evidence="1">
    <location>
        <begin position="173"/>
        <end position="311"/>
    </location>
</feature>
<dbReference type="PROSITE" id="PS51166">
    <property type="entry name" value="CBM20"/>
    <property type="match status" value="1"/>
</dbReference>
<evidence type="ECO:0000259" key="2">
    <source>
        <dbReference type="PROSITE" id="PS51166"/>
    </source>
</evidence>
<evidence type="ECO:0000313" key="4">
    <source>
        <dbReference type="Proteomes" id="UP001489004"/>
    </source>
</evidence>
<feature type="compositionally biased region" description="Low complexity" evidence="1">
    <location>
        <begin position="267"/>
        <end position="279"/>
    </location>
</feature>
<dbReference type="InterPro" id="IPR013784">
    <property type="entry name" value="Carb-bd-like_fold"/>
</dbReference>
<accession>A0AAW1P468</accession>
<dbReference type="Proteomes" id="UP001489004">
    <property type="component" value="Unassembled WGS sequence"/>
</dbReference>
<dbReference type="InterPro" id="IPR002044">
    <property type="entry name" value="CBM20"/>
</dbReference>
<reference evidence="3 4" key="1">
    <citation type="journal article" date="2024" name="Nat. Commun.">
        <title>Phylogenomics reveals the evolutionary origins of lichenization in chlorophyte algae.</title>
        <authorList>
            <person name="Puginier C."/>
            <person name="Libourel C."/>
            <person name="Otte J."/>
            <person name="Skaloud P."/>
            <person name="Haon M."/>
            <person name="Grisel S."/>
            <person name="Petersen M."/>
            <person name="Berrin J.G."/>
            <person name="Delaux P.M."/>
            <person name="Dal Grande F."/>
            <person name="Keller J."/>
        </authorList>
    </citation>
    <scope>NUCLEOTIDE SEQUENCE [LARGE SCALE GENOMIC DNA]</scope>
    <source>
        <strain evidence="3 4">SAG 2043</strain>
    </source>
</reference>
<comment type="caution">
    <text evidence="3">The sequence shown here is derived from an EMBL/GenBank/DDBJ whole genome shotgun (WGS) entry which is preliminary data.</text>
</comment>
<feature type="region of interest" description="Disordered" evidence="1">
    <location>
        <begin position="664"/>
        <end position="714"/>
    </location>
</feature>
<feature type="compositionally biased region" description="Low complexity" evidence="1">
    <location>
        <begin position="249"/>
        <end position="258"/>
    </location>
</feature>
<dbReference type="Gene3D" id="2.60.40.10">
    <property type="entry name" value="Immunoglobulins"/>
    <property type="match status" value="1"/>
</dbReference>
<feature type="compositionally biased region" description="Basic and acidic residues" evidence="1">
    <location>
        <begin position="233"/>
        <end position="242"/>
    </location>
</feature>
<dbReference type="EMBL" id="JALJOR010000026">
    <property type="protein sequence ID" value="KAK9802949.1"/>
    <property type="molecule type" value="Genomic_DNA"/>
</dbReference>
<feature type="region of interest" description="Disordered" evidence="1">
    <location>
        <begin position="627"/>
        <end position="648"/>
    </location>
</feature>
<feature type="compositionally biased region" description="Low complexity" evidence="1">
    <location>
        <begin position="671"/>
        <end position="682"/>
    </location>
</feature>
<organism evidence="3 4">
    <name type="scientific">[Myrmecia] bisecta</name>
    <dbReference type="NCBI Taxonomy" id="41462"/>
    <lineage>
        <taxon>Eukaryota</taxon>
        <taxon>Viridiplantae</taxon>
        <taxon>Chlorophyta</taxon>
        <taxon>core chlorophytes</taxon>
        <taxon>Trebouxiophyceae</taxon>
        <taxon>Trebouxiales</taxon>
        <taxon>Trebouxiaceae</taxon>
        <taxon>Myrmecia</taxon>
    </lineage>
</organism>
<feature type="compositionally biased region" description="Low complexity" evidence="1">
    <location>
        <begin position="290"/>
        <end position="311"/>
    </location>
</feature>
<protein>
    <recommendedName>
        <fullName evidence="2">CBM20 domain-containing protein</fullName>
    </recommendedName>
</protein>
<evidence type="ECO:0000256" key="1">
    <source>
        <dbReference type="SAM" id="MobiDB-lite"/>
    </source>
</evidence>